<dbReference type="Proteomes" id="UP000295444">
    <property type="component" value="Unassembled WGS sequence"/>
</dbReference>
<dbReference type="EMBL" id="SNXZ01000001">
    <property type="protein sequence ID" value="TDQ05723.1"/>
    <property type="molecule type" value="Genomic_DNA"/>
</dbReference>
<organism evidence="5 6">
    <name type="scientific">Labedaea rhizosphaerae</name>
    <dbReference type="NCBI Taxonomy" id="598644"/>
    <lineage>
        <taxon>Bacteria</taxon>
        <taxon>Bacillati</taxon>
        <taxon>Actinomycetota</taxon>
        <taxon>Actinomycetes</taxon>
        <taxon>Pseudonocardiales</taxon>
        <taxon>Pseudonocardiaceae</taxon>
        <taxon>Labedaea</taxon>
    </lineage>
</organism>
<dbReference type="RefSeq" id="WP_133848422.1">
    <property type="nucleotide sequence ID" value="NZ_SNXZ01000001.1"/>
</dbReference>
<dbReference type="GO" id="GO:0006631">
    <property type="term" value="P:fatty acid metabolic process"/>
    <property type="evidence" value="ECO:0007669"/>
    <property type="project" value="TreeGrafter"/>
</dbReference>
<name>A0A4R6SR16_LABRH</name>
<protein>
    <submittedName>
        <fullName evidence="5">Acyl-CoA synthetase (AMP-forming)/AMP-acid ligase II</fullName>
    </submittedName>
</protein>
<evidence type="ECO:0000256" key="2">
    <source>
        <dbReference type="ARBA" id="ARBA00022598"/>
    </source>
</evidence>
<dbReference type="SUPFAM" id="SSF56801">
    <property type="entry name" value="Acetyl-CoA synthetase-like"/>
    <property type="match status" value="1"/>
</dbReference>
<accession>A0A4R6SR16</accession>
<keyword evidence="2 5" id="KW-0436">Ligase</keyword>
<feature type="domain" description="AMP-dependent synthetase/ligase" evidence="3">
    <location>
        <begin position="14"/>
        <end position="370"/>
    </location>
</feature>
<dbReference type="OrthoDB" id="3172305at2"/>
<evidence type="ECO:0000256" key="1">
    <source>
        <dbReference type="ARBA" id="ARBA00006432"/>
    </source>
</evidence>
<comment type="similarity">
    <text evidence="1">Belongs to the ATP-dependent AMP-binding enzyme family.</text>
</comment>
<proteinExistence type="inferred from homology"/>
<comment type="caution">
    <text evidence="5">The sequence shown here is derived from an EMBL/GenBank/DDBJ whole genome shotgun (WGS) entry which is preliminary data.</text>
</comment>
<evidence type="ECO:0000259" key="4">
    <source>
        <dbReference type="Pfam" id="PF13193"/>
    </source>
</evidence>
<dbReference type="InterPro" id="IPR000873">
    <property type="entry name" value="AMP-dep_synth/lig_dom"/>
</dbReference>
<evidence type="ECO:0000259" key="3">
    <source>
        <dbReference type="Pfam" id="PF00501"/>
    </source>
</evidence>
<dbReference type="Gene3D" id="3.40.50.12780">
    <property type="entry name" value="N-terminal domain of ligase-like"/>
    <property type="match status" value="1"/>
</dbReference>
<evidence type="ECO:0000313" key="6">
    <source>
        <dbReference type="Proteomes" id="UP000295444"/>
    </source>
</evidence>
<dbReference type="AlphaFoldDB" id="A0A4R6SR16"/>
<gene>
    <name evidence="5" type="ORF">EV186_1011701</name>
</gene>
<dbReference type="InterPro" id="IPR045851">
    <property type="entry name" value="AMP-bd_C_sf"/>
</dbReference>
<dbReference type="GO" id="GO:0031956">
    <property type="term" value="F:medium-chain fatty acid-CoA ligase activity"/>
    <property type="evidence" value="ECO:0007669"/>
    <property type="project" value="TreeGrafter"/>
</dbReference>
<dbReference type="InterPro" id="IPR042099">
    <property type="entry name" value="ANL_N_sf"/>
</dbReference>
<dbReference type="Pfam" id="PF13193">
    <property type="entry name" value="AMP-binding_C"/>
    <property type="match status" value="1"/>
</dbReference>
<evidence type="ECO:0000313" key="5">
    <source>
        <dbReference type="EMBL" id="TDQ05723.1"/>
    </source>
</evidence>
<reference evidence="5 6" key="1">
    <citation type="submission" date="2019-03" db="EMBL/GenBank/DDBJ databases">
        <title>Genomic Encyclopedia of Type Strains, Phase IV (KMG-IV): sequencing the most valuable type-strain genomes for metagenomic binning, comparative biology and taxonomic classification.</title>
        <authorList>
            <person name="Goeker M."/>
        </authorList>
    </citation>
    <scope>NUCLEOTIDE SEQUENCE [LARGE SCALE GENOMIC DNA]</scope>
    <source>
        <strain evidence="5 6">DSM 45361</strain>
    </source>
</reference>
<keyword evidence="6" id="KW-1185">Reference proteome</keyword>
<dbReference type="Gene3D" id="3.30.300.30">
    <property type="match status" value="1"/>
</dbReference>
<dbReference type="PANTHER" id="PTHR43201:SF5">
    <property type="entry name" value="MEDIUM-CHAIN ACYL-COA LIGASE ACSF2, MITOCHONDRIAL"/>
    <property type="match status" value="1"/>
</dbReference>
<dbReference type="FunFam" id="3.30.300.30:FF:000008">
    <property type="entry name" value="2,3-dihydroxybenzoate-AMP ligase"/>
    <property type="match status" value="1"/>
</dbReference>
<sequence length="513" mass="55818">MPDSPSDIADIVEFWAGQRPDGVAVRFGDQAWTWAQWQDRIARNVGAQLAAGLEPGDRVAFLDKNHPACLETTLACALVGTANAVVNFRLAADEIAFVVDDAQATVLFAGPEFLPIVEKIRDRIPTVRQVIEIGEPYERWLQQAQPARARPYLRDDCFLQLYTSGTTGFPKGAMLTHRGMTAHSEAVGADSELGPDCVGMVAMPLFHVGGTSWALAALFAGAEIVVVRDIVPNLLLDELVSARITHSFFVPAVFAFMLQVPDVAQRDWSALRLLVYGASPMPLPLLRNSLKVFPCGFRQVYGMTEAGGVVTSLGPEEHRDPAREHLLTSAGKPIPGVEAKVVDPVTGEPAGVGEVGEVLVHTEQLMSGYWRRDADQQSVDADGWLHSGDAGYLDAEGYLFISDRIKDMIISGGENIYPAEIERVLAEHPAIADVAVIGVPDDKWGEVPYAIVVAAPGAEVDEEKLLAHCREHLAAFKCPKSVQVLTELPRNPTGKILKRKLREPFWAGRDRAV</sequence>
<dbReference type="PANTHER" id="PTHR43201">
    <property type="entry name" value="ACYL-COA SYNTHETASE"/>
    <property type="match status" value="1"/>
</dbReference>
<dbReference type="Pfam" id="PF00501">
    <property type="entry name" value="AMP-binding"/>
    <property type="match status" value="1"/>
</dbReference>
<dbReference type="CDD" id="cd17631">
    <property type="entry name" value="FACL_FadD13-like"/>
    <property type="match status" value="1"/>
</dbReference>
<feature type="domain" description="AMP-binding enzyme C-terminal" evidence="4">
    <location>
        <begin position="420"/>
        <end position="495"/>
    </location>
</feature>
<dbReference type="InterPro" id="IPR025110">
    <property type="entry name" value="AMP-bd_C"/>
</dbReference>
<dbReference type="NCBIfam" id="NF004837">
    <property type="entry name" value="PRK06187.1"/>
    <property type="match status" value="1"/>
</dbReference>